<dbReference type="SMART" id="SM00952">
    <property type="entry name" value="RAP"/>
    <property type="match status" value="1"/>
</dbReference>
<proteinExistence type="predicted"/>
<dbReference type="Pfam" id="PF08368">
    <property type="entry name" value="FAST_2"/>
    <property type="match status" value="1"/>
</dbReference>
<dbReference type="Proteomes" id="UP001176940">
    <property type="component" value="Unassembled WGS sequence"/>
</dbReference>
<reference evidence="2" key="1">
    <citation type="submission" date="2023-07" db="EMBL/GenBank/DDBJ databases">
        <authorList>
            <person name="Stuckert A."/>
        </authorList>
    </citation>
    <scope>NUCLEOTIDE SEQUENCE</scope>
</reference>
<evidence type="ECO:0000259" key="1">
    <source>
        <dbReference type="PROSITE" id="PS51286"/>
    </source>
</evidence>
<keyword evidence="3" id="KW-1185">Reference proteome</keyword>
<accession>A0ABN9L8M7</accession>
<dbReference type="PROSITE" id="PS51286">
    <property type="entry name" value="RAP"/>
    <property type="match status" value="1"/>
</dbReference>
<dbReference type="InterPro" id="IPR013584">
    <property type="entry name" value="RAP"/>
</dbReference>
<gene>
    <name evidence="2" type="ORF">RIMI_LOCUS6018760</name>
</gene>
<dbReference type="EMBL" id="CAUEEQ010010633">
    <property type="protein sequence ID" value="CAJ0934633.1"/>
    <property type="molecule type" value="Genomic_DNA"/>
</dbReference>
<dbReference type="Pfam" id="PF08373">
    <property type="entry name" value="RAP"/>
    <property type="match status" value="1"/>
</dbReference>
<evidence type="ECO:0000313" key="3">
    <source>
        <dbReference type="Proteomes" id="UP001176940"/>
    </source>
</evidence>
<sequence length="227" mass="26273">MLETLLGGPEFVKHHMILPHTRSKDLEVHFDINNKPIPINASIVKAERSKKKPIGIQVTDDLISQLLNKNLNPFPDDTRDGPKNKDSARITEDLLSQLTTRRKLDKKPVAEVIKLALQVSNRNHYCYGQKRLLGLHNMKRRQLQKLGYVVVELPYWEWYPLTKCSQSEKLSYLHYKVFESLDQARSALMDTKWRIWSPKIWQKGTEAFAVNISLSLRYTSPSPSPLT</sequence>
<dbReference type="InterPro" id="IPR013579">
    <property type="entry name" value="FAST_2"/>
</dbReference>
<evidence type="ECO:0000313" key="2">
    <source>
        <dbReference type="EMBL" id="CAJ0934633.1"/>
    </source>
</evidence>
<name>A0ABN9L8M7_9NEOB</name>
<protein>
    <recommendedName>
        <fullName evidence="1">RAP domain-containing protein</fullName>
    </recommendedName>
</protein>
<comment type="caution">
    <text evidence="2">The sequence shown here is derived from an EMBL/GenBank/DDBJ whole genome shotgun (WGS) entry which is preliminary data.</text>
</comment>
<feature type="domain" description="RAP" evidence="1">
    <location>
        <begin position="115"/>
        <end position="175"/>
    </location>
</feature>
<organism evidence="2 3">
    <name type="scientific">Ranitomeya imitator</name>
    <name type="common">mimic poison frog</name>
    <dbReference type="NCBI Taxonomy" id="111125"/>
    <lineage>
        <taxon>Eukaryota</taxon>
        <taxon>Metazoa</taxon>
        <taxon>Chordata</taxon>
        <taxon>Craniata</taxon>
        <taxon>Vertebrata</taxon>
        <taxon>Euteleostomi</taxon>
        <taxon>Amphibia</taxon>
        <taxon>Batrachia</taxon>
        <taxon>Anura</taxon>
        <taxon>Neobatrachia</taxon>
        <taxon>Hyloidea</taxon>
        <taxon>Dendrobatidae</taxon>
        <taxon>Dendrobatinae</taxon>
        <taxon>Ranitomeya</taxon>
    </lineage>
</organism>